<keyword evidence="1" id="KW-0812">Transmembrane</keyword>
<dbReference type="Proteomes" id="UP000019102">
    <property type="component" value="Unassembled WGS sequence"/>
</dbReference>
<sequence>MQDLFGFIIPILAVVFWLFGLKKTNEEENKQQSSSSQLSKELSLWERLPQPRHKQLIISQWRQ</sequence>
<keyword evidence="3" id="KW-1185">Reference proteome</keyword>
<keyword evidence="1" id="KW-0472">Membrane</keyword>
<proteinExistence type="predicted"/>
<evidence type="ECO:0000313" key="3">
    <source>
        <dbReference type="Proteomes" id="UP000019102"/>
    </source>
</evidence>
<evidence type="ECO:0000313" key="2">
    <source>
        <dbReference type="EMBL" id="GAE91152.1"/>
    </source>
</evidence>
<feature type="transmembrane region" description="Helical" evidence="1">
    <location>
        <begin position="6"/>
        <end position="21"/>
    </location>
</feature>
<gene>
    <name evidence="2" type="ORF">JCM21714_90</name>
</gene>
<name>W4VD74_9BACI</name>
<keyword evidence="1" id="KW-1133">Transmembrane helix</keyword>
<protein>
    <submittedName>
        <fullName evidence="2">Uncharacterized protein</fullName>
    </submittedName>
</protein>
<accession>W4VD74</accession>
<organism evidence="2 3">
    <name type="scientific">Gracilibacillus boraciitolerans JCM 21714</name>
    <dbReference type="NCBI Taxonomy" id="1298598"/>
    <lineage>
        <taxon>Bacteria</taxon>
        <taxon>Bacillati</taxon>
        <taxon>Bacillota</taxon>
        <taxon>Bacilli</taxon>
        <taxon>Bacillales</taxon>
        <taxon>Bacillaceae</taxon>
        <taxon>Gracilibacillus</taxon>
    </lineage>
</organism>
<dbReference type="EMBL" id="BAVS01000001">
    <property type="protein sequence ID" value="GAE91152.1"/>
    <property type="molecule type" value="Genomic_DNA"/>
</dbReference>
<evidence type="ECO:0000256" key="1">
    <source>
        <dbReference type="SAM" id="Phobius"/>
    </source>
</evidence>
<reference evidence="2 3" key="1">
    <citation type="journal article" date="2014" name="Genome Announc.">
        <title>Draft Genome Sequence of the Boron-Tolerant and Moderately Halotolerant Bacterium Gracilibacillus boraciitolerans JCM 21714T.</title>
        <authorList>
            <person name="Ahmed I."/>
            <person name="Oshima K."/>
            <person name="Suda W."/>
            <person name="Kitamura K."/>
            <person name="Iida T."/>
            <person name="Ohmori Y."/>
            <person name="Fujiwara T."/>
            <person name="Hattori M."/>
            <person name="Ohkuma M."/>
        </authorList>
    </citation>
    <scope>NUCLEOTIDE SEQUENCE [LARGE SCALE GENOMIC DNA]</scope>
    <source>
        <strain evidence="2 3">JCM 21714</strain>
    </source>
</reference>
<dbReference type="STRING" id="1298598.JCM21714_90"/>
<comment type="caution">
    <text evidence="2">The sequence shown here is derived from an EMBL/GenBank/DDBJ whole genome shotgun (WGS) entry which is preliminary data.</text>
</comment>
<dbReference type="AlphaFoldDB" id="W4VD74"/>